<dbReference type="EMBL" id="CP000252">
    <property type="protein sequence ID" value="ABC76661.1"/>
    <property type="molecule type" value="Genomic_DNA"/>
</dbReference>
<dbReference type="KEGG" id="sat:SYN_03437"/>
<sequence>MYTLLGEHDLVLIVDFPSVEKAMMASVALQRLTGIAFTTSPVVDVEEFDRMIGQVKDI</sequence>
<evidence type="ECO:0000313" key="1">
    <source>
        <dbReference type="EMBL" id="ABC76661.1"/>
    </source>
</evidence>
<dbReference type="AlphaFoldDB" id="Q2LRE7"/>
<dbReference type="Pfam" id="PF08734">
    <property type="entry name" value="GYD"/>
    <property type="match status" value="1"/>
</dbReference>
<gene>
    <name evidence="1" type="ORF">SYN_03437</name>
</gene>
<proteinExistence type="predicted"/>
<dbReference type="InterPro" id="IPR014845">
    <property type="entry name" value="GYD/TTHA1554"/>
</dbReference>
<dbReference type="Proteomes" id="UP000001933">
    <property type="component" value="Chromosome"/>
</dbReference>
<dbReference type="HOGENOM" id="CLU_2977609_0_0_7"/>
<accession>Q2LRE7</accession>
<name>Q2LRE7_SYNAS</name>
<dbReference type="InParanoid" id="Q2LRE7"/>
<keyword evidence="2" id="KW-1185">Reference proteome</keyword>
<evidence type="ECO:0000313" key="2">
    <source>
        <dbReference type="Proteomes" id="UP000001933"/>
    </source>
</evidence>
<reference evidence="1 2" key="1">
    <citation type="journal article" date="2007" name="Proc. Natl. Acad. Sci. U.S.A.">
        <title>The genome of Syntrophus aciditrophicus: life at the thermodynamic limit of microbial growth.</title>
        <authorList>
            <person name="McInerney M.J."/>
            <person name="Rohlin L."/>
            <person name="Mouttaki H."/>
            <person name="Kim U."/>
            <person name="Krupp R.S."/>
            <person name="Rios-Hernandez L."/>
            <person name="Sieber J."/>
            <person name="Struchtemeyer C.G."/>
            <person name="Bhattacharyya A."/>
            <person name="Campbell J.W."/>
            <person name="Gunsalus R.P."/>
        </authorList>
    </citation>
    <scope>NUCLEOTIDE SEQUENCE [LARGE SCALE GENOMIC DNA]</scope>
    <source>
        <strain evidence="1 2">SB</strain>
    </source>
</reference>
<organism evidence="1 2">
    <name type="scientific">Syntrophus aciditrophicus (strain SB)</name>
    <dbReference type="NCBI Taxonomy" id="56780"/>
    <lineage>
        <taxon>Bacteria</taxon>
        <taxon>Pseudomonadati</taxon>
        <taxon>Thermodesulfobacteriota</taxon>
        <taxon>Syntrophia</taxon>
        <taxon>Syntrophales</taxon>
        <taxon>Syntrophaceae</taxon>
        <taxon>Syntrophus</taxon>
    </lineage>
</organism>
<protein>
    <submittedName>
        <fullName evidence="1">Hypothetical cytosolic protein</fullName>
    </submittedName>
</protein>